<evidence type="ECO:0000259" key="6">
    <source>
        <dbReference type="Pfam" id="PF00350"/>
    </source>
</evidence>
<reference evidence="7 8" key="1">
    <citation type="submission" date="2021-05" db="EMBL/GenBank/DDBJ databases">
        <title>Novel Bacillus species.</title>
        <authorList>
            <person name="Liu G."/>
        </authorList>
    </citation>
    <scope>NUCLEOTIDE SEQUENCE [LARGE SCALE GENOMIC DNA]</scope>
    <source>
        <strain evidence="8">FJAT-49780</strain>
    </source>
</reference>
<dbReference type="PANTHER" id="PTHR10465:SF0">
    <property type="entry name" value="SARCALUMENIN"/>
    <property type="match status" value="1"/>
</dbReference>
<proteinExistence type="predicted"/>
<dbReference type="GO" id="GO:0003924">
    <property type="term" value="F:GTPase activity"/>
    <property type="evidence" value="ECO:0007669"/>
    <property type="project" value="InterPro"/>
</dbReference>
<feature type="domain" description="Dynamin N-terminal" evidence="6">
    <location>
        <begin position="50"/>
        <end position="204"/>
    </location>
</feature>
<sequence>MSKVLETSTEEAQLNKILVLMERFQDHGDQKSAEKAQKLIKKIVDREFIVAFSGHFSAGKSTMINSLVGENILPSSPIPTSANLVKIHRAEQDYAKVFYRSEKPLLFKAPYEFATVKEFCKNGDVTEIEIGRLDSNLPYGVTVMDTPGVDSTDDAHRLSTESSLHLADVVFYVMDYNHVQSELNFTYTRNLLDHDVKLYLIINQIDKHNDAELSFQQFKQTVTDSFAAWNVEPSGIFFTSLKIGDHPENEFDTVKLLINDAFAHHEEWLEATIEKATNQLMAEHKSWLAAERKAAAEPLEQLLTEYSDVELAQIFNEEKGLITRKEKLLAKVDKWEKDFISERDSLLQNAYLMPYETRELAAQFLKTQHPDFKIGLFFSKKKTDLERKTSLEHFAESVKKQVEAQIDWHLRQWAAKKLSESGVIQEDLQVEAQNLAVHFEDTLLIDAIKKGAGLTGEYVLQYCEDVASLIKKKAREATNDFQTSLFSAYKRKINKDLSEIETKLNKISVTTSTIHSLGQLDLDFEKKIDQCSIPTGKEHSLLQSLLVNWKAEQADIRIFTGESVLQKEVMDVKEEIADAPVENKNDTDIDKVIAKIEKAIISLENEGSFKRITSGLKEKLARLQNREYTLALFGAFSAGKSSFANALLGESVLPVSPNPTTAAINRICPATNEHEHGTADVHFKNEEQMLADVAHSLSLFGYDSTSLSDAYSKIPNILKDSDYSGKEKIHLSFLNAFHQGFKEHQHHLGTVLTTDLVGFHRFVGQETQSCFVESIDLYYDCDFTKQGITLVDTPGADSINARHTGVAFDYIKNADAILFVTYYNHAFSKADREFLIQLGRVKDAFELDKMFFIVNAIDLASSNEEIKEVLDYVHQELVSNGIRFPKIFGISSKLALSKRIESKIDEFTHEFNHFLNNDLSQLAIQSAESDYNRILIMLDQLIHAASEDEAVKNKRIEELRTASAEIANILQVAEPSLLKKQLSQEAKELLFYVKQRVFYRFPDFFKESFNPAVLQNNSRKLLVKCLDELLESTGYDFAQELRATSLRLERYVQKLLLNRLGNLEKEMQLIKQEMTVSGWEVGSIKTPEFESAFKYIDRSPLEGSFKFFRNPKSFFEQNEKKKMEEALENLLSPLADEYIQNEQRELETFYHSLIDNEFSKLIAHVSSDVNDQFEGWLEALSDHEKLAEWKRIRSILEG</sequence>
<keyword evidence="3" id="KW-0378">Hydrolase</keyword>
<evidence type="ECO:0000313" key="7">
    <source>
        <dbReference type="EMBL" id="MBS4194445.1"/>
    </source>
</evidence>
<dbReference type="InterPro" id="IPR027417">
    <property type="entry name" value="P-loop_NTPase"/>
</dbReference>
<keyword evidence="2" id="KW-0547">Nucleotide-binding</keyword>
<dbReference type="EMBL" id="JAGYPG010000001">
    <property type="protein sequence ID" value="MBS4194445.1"/>
    <property type="molecule type" value="Genomic_DNA"/>
</dbReference>
<dbReference type="Pfam" id="PF00350">
    <property type="entry name" value="Dynamin_N"/>
    <property type="match status" value="2"/>
</dbReference>
<keyword evidence="5" id="KW-0472">Membrane</keyword>
<evidence type="ECO:0000256" key="1">
    <source>
        <dbReference type="ARBA" id="ARBA00004370"/>
    </source>
</evidence>
<name>A0A942TB17_9BACI</name>
<dbReference type="GO" id="GO:0005525">
    <property type="term" value="F:GTP binding"/>
    <property type="evidence" value="ECO:0007669"/>
    <property type="project" value="UniProtKB-KW"/>
</dbReference>
<gene>
    <name evidence="7" type="ORF">KHA97_05090</name>
</gene>
<protein>
    <submittedName>
        <fullName evidence="7">Dynamin family GTPase</fullName>
    </submittedName>
</protein>
<evidence type="ECO:0000256" key="2">
    <source>
        <dbReference type="ARBA" id="ARBA00022741"/>
    </source>
</evidence>
<dbReference type="GO" id="GO:0016020">
    <property type="term" value="C:membrane"/>
    <property type="evidence" value="ECO:0007669"/>
    <property type="project" value="UniProtKB-SubCell"/>
</dbReference>
<dbReference type="Proteomes" id="UP000681414">
    <property type="component" value="Unassembled WGS sequence"/>
</dbReference>
<dbReference type="CDD" id="cd09912">
    <property type="entry name" value="DLP_2"/>
    <property type="match status" value="2"/>
</dbReference>
<organism evidence="7 8">
    <name type="scientific">Lederbergia citri</name>
    <dbReference type="NCBI Taxonomy" id="2833580"/>
    <lineage>
        <taxon>Bacteria</taxon>
        <taxon>Bacillati</taxon>
        <taxon>Bacillota</taxon>
        <taxon>Bacilli</taxon>
        <taxon>Bacillales</taxon>
        <taxon>Bacillaceae</taxon>
        <taxon>Lederbergia</taxon>
    </lineage>
</organism>
<dbReference type="InterPro" id="IPR027094">
    <property type="entry name" value="Mitofusin_fam"/>
</dbReference>
<feature type="domain" description="Dynamin N-terminal" evidence="6">
    <location>
        <begin position="631"/>
        <end position="855"/>
    </location>
</feature>
<evidence type="ECO:0000256" key="5">
    <source>
        <dbReference type="ARBA" id="ARBA00023136"/>
    </source>
</evidence>
<dbReference type="Gene3D" id="3.40.50.300">
    <property type="entry name" value="P-loop containing nucleotide triphosphate hydrolases"/>
    <property type="match status" value="2"/>
</dbReference>
<evidence type="ECO:0000256" key="3">
    <source>
        <dbReference type="ARBA" id="ARBA00022801"/>
    </source>
</evidence>
<keyword evidence="4" id="KW-0342">GTP-binding</keyword>
<dbReference type="InterPro" id="IPR045063">
    <property type="entry name" value="Dynamin_N"/>
</dbReference>
<dbReference type="SUPFAM" id="SSF52540">
    <property type="entry name" value="P-loop containing nucleoside triphosphate hydrolases"/>
    <property type="match status" value="2"/>
</dbReference>
<dbReference type="RefSeq" id="WP_213123625.1">
    <property type="nucleotide sequence ID" value="NZ_JAGYPG010000001.1"/>
</dbReference>
<keyword evidence="8" id="KW-1185">Reference proteome</keyword>
<comment type="subcellular location">
    <subcellularLocation>
        <location evidence="1">Membrane</location>
    </subcellularLocation>
</comment>
<evidence type="ECO:0000313" key="8">
    <source>
        <dbReference type="Proteomes" id="UP000681414"/>
    </source>
</evidence>
<evidence type="ECO:0000256" key="4">
    <source>
        <dbReference type="ARBA" id="ARBA00023134"/>
    </source>
</evidence>
<accession>A0A942TB17</accession>
<dbReference type="PANTHER" id="PTHR10465">
    <property type="entry name" value="TRANSMEMBRANE GTPASE FZO1"/>
    <property type="match status" value="1"/>
</dbReference>
<comment type="caution">
    <text evidence="7">The sequence shown here is derived from an EMBL/GenBank/DDBJ whole genome shotgun (WGS) entry which is preliminary data.</text>
</comment>
<dbReference type="AlphaFoldDB" id="A0A942TB17"/>